<sequence>MAFSFSSCSNDGDENEDTTSSLQPFIGYWQHLDEDEEYHSILTITEEGNYQFRYQDGEDIGTDGGLVSFDKKSNTMIFSPTFNNGTDIKDSEYQYTIQGISDSRLQVVDEDGNSITYEKISDGTFTQHYDWGKSLVGGTWKIYVRNTVGEILETRQYTFFEGGTYSYWTDEHSGYYQDGTYKFDKNSITFDGEQADIVTFSSNSLKFTMNGDIYSGTRIVQKDKQLVESNKKLLIGTWSCVVATYYGNEKSMLTLKSNGEYENVYEDHDSYTGSYYVSEDKIFFEDAMGKDPIGGEHQIEELTSKGFILNDLYGDGDITGTKTK</sequence>
<feature type="region of interest" description="Disordered" evidence="1">
    <location>
        <begin position="1"/>
        <end position="20"/>
    </location>
</feature>
<accession>A0A3R6CS32</accession>
<feature type="compositionally biased region" description="Polar residues" evidence="1">
    <location>
        <begin position="1"/>
        <end position="10"/>
    </location>
</feature>
<dbReference type="EMBL" id="QRVA01000001">
    <property type="protein sequence ID" value="RGS19824.1"/>
    <property type="molecule type" value="Genomic_DNA"/>
</dbReference>
<gene>
    <name evidence="2" type="ORF">DWY11_00985</name>
</gene>
<proteinExistence type="predicted"/>
<evidence type="ECO:0000313" key="3">
    <source>
        <dbReference type="Proteomes" id="UP000283872"/>
    </source>
</evidence>
<protein>
    <submittedName>
        <fullName evidence="2">Uncharacterized protein</fullName>
    </submittedName>
</protein>
<organism evidence="2 3">
    <name type="scientific">Segatella copri</name>
    <dbReference type="NCBI Taxonomy" id="165179"/>
    <lineage>
        <taxon>Bacteria</taxon>
        <taxon>Pseudomonadati</taxon>
        <taxon>Bacteroidota</taxon>
        <taxon>Bacteroidia</taxon>
        <taxon>Bacteroidales</taxon>
        <taxon>Prevotellaceae</taxon>
        <taxon>Segatella</taxon>
    </lineage>
</organism>
<name>A0A3R6CS32_9BACT</name>
<evidence type="ECO:0000313" key="2">
    <source>
        <dbReference type="EMBL" id="RGS19824.1"/>
    </source>
</evidence>
<evidence type="ECO:0000256" key="1">
    <source>
        <dbReference type="SAM" id="MobiDB-lite"/>
    </source>
</evidence>
<dbReference type="Proteomes" id="UP000283872">
    <property type="component" value="Unassembled WGS sequence"/>
</dbReference>
<dbReference type="AlphaFoldDB" id="A0A3R6CS32"/>
<reference evidence="2 3" key="1">
    <citation type="submission" date="2018-08" db="EMBL/GenBank/DDBJ databases">
        <title>A genome reference for cultivated species of the human gut microbiota.</title>
        <authorList>
            <person name="Zou Y."/>
            <person name="Xue W."/>
            <person name="Luo G."/>
        </authorList>
    </citation>
    <scope>NUCLEOTIDE SEQUENCE [LARGE SCALE GENOMIC DNA]</scope>
    <source>
        <strain evidence="2 3">AF24-12</strain>
    </source>
</reference>
<comment type="caution">
    <text evidence="2">The sequence shown here is derived from an EMBL/GenBank/DDBJ whole genome shotgun (WGS) entry which is preliminary data.</text>
</comment>